<reference evidence="1 2" key="1">
    <citation type="journal article" date="2007" name="Proc. Natl. Acad. Sci. U.S.A.">
        <title>The genome of Syntrophus aciditrophicus: life at the thermodynamic limit of microbial growth.</title>
        <authorList>
            <person name="McInerney M.J."/>
            <person name="Rohlin L."/>
            <person name="Mouttaki H."/>
            <person name="Kim U."/>
            <person name="Krupp R.S."/>
            <person name="Rios-Hernandez L."/>
            <person name="Sieber J."/>
            <person name="Struchtemeyer C.G."/>
            <person name="Bhattacharyya A."/>
            <person name="Campbell J.W."/>
            <person name="Gunsalus R.P."/>
        </authorList>
    </citation>
    <scope>NUCLEOTIDE SEQUENCE [LARGE SCALE GENOMIC DNA]</scope>
    <source>
        <strain evidence="1 2">SB</strain>
    </source>
</reference>
<organism evidence="1 2">
    <name type="scientific">Syntrophus aciditrophicus (strain SB)</name>
    <dbReference type="NCBI Taxonomy" id="56780"/>
    <lineage>
        <taxon>Bacteria</taxon>
        <taxon>Pseudomonadati</taxon>
        <taxon>Thermodesulfobacteriota</taxon>
        <taxon>Syntrophia</taxon>
        <taxon>Syntrophales</taxon>
        <taxon>Syntrophaceae</taxon>
        <taxon>Syntrophus</taxon>
    </lineage>
</organism>
<name>Q2LUX0_SYNAS</name>
<gene>
    <name evidence="1" type="ORF">SYN_00462</name>
</gene>
<dbReference type="EMBL" id="CP000252">
    <property type="protein sequence ID" value="ABC77881.1"/>
    <property type="molecule type" value="Genomic_DNA"/>
</dbReference>
<dbReference type="AlphaFoldDB" id="Q2LUX0"/>
<keyword evidence="2" id="KW-1185">Reference proteome</keyword>
<dbReference type="eggNOG" id="COG3654">
    <property type="taxonomic scope" value="Bacteria"/>
</dbReference>
<dbReference type="InParanoid" id="Q2LUX0"/>
<protein>
    <submittedName>
        <fullName evidence="1">Hypothetical cytosolic protein</fullName>
    </submittedName>
</protein>
<evidence type="ECO:0000313" key="1">
    <source>
        <dbReference type="EMBL" id="ABC77881.1"/>
    </source>
</evidence>
<dbReference type="Proteomes" id="UP000001933">
    <property type="component" value="Chromosome"/>
</dbReference>
<evidence type="ECO:0000313" key="2">
    <source>
        <dbReference type="Proteomes" id="UP000001933"/>
    </source>
</evidence>
<accession>Q2LUX0</accession>
<dbReference type="STRING" id="56780.SYN_00462"/>
<dbReference type="HOGENOM" id="CLU_2720851_0_0_7"/>
<proteinExistence type="predicted"/>
<dbReference type="KEGG" id="sat:SYN_00462"/>
<sequence>MALKNGAGFRVSTGRFTEITRPYNDRKETLISNEALASITLFVAVSKPEEMETVKKLIVSILNRSQTRKFYQ</sequence>